<comment type="catalytic activity">
    <reaction evidence="11">
        <text>a 5,6-dihydrouridine in mRNA + NADP(+) = a uridine in mRNA + NADPH + H(+)</text>
        <dbReference type="Rhea" id="RHEA:69855"/>
        <dbReference type="Rhea" id="RHEA-COMP:14658"/>
        <dbReference type="Rhea" id="RHEA-COMP:17789"/>
        <dbReference type="ChEBI" id="CHEBI:15378"/>
        <dbReference type="ChEBI" id="CHEBI:57783"/>
        <dbReference type="ChEBI" id="CHEBI:58349"/>
        <dbReference type="ChEBI" id="CHEBI:65315"/>
        <dbReference type="ChEBI" id="CHEBI:74443"/>
    </reaction>
    <physiologicalReaction direction="right-to-left" evidence="11">
        <dbReference type="Rhea" id="RHEA:69857"/>
    </physiologicalReaction>
</comment>
<comment type="catalytic activity">
    <reaction evidence="12">
        <text>5,6-dihydrouridine(47) in tRNA + NADP(+) = uridine(47) in tRNA + NADPH + H(+)</text>
        <dbReference type="Rhea" id="RHEA:53360"/>
        <dbReference type="Rhea" id="RHEA-COMP:13539"/>
        <dbReference type="Rhea" id="RHEA-COMP:13540"/>
        <dbReference type="ChEBI" id="CHEBI:15378"/>
        <dbReference type="ChEBI" id="CHEBI:57783"/>
        <dbReference type="ChEBI" id="CHEBI:58349"/>
        <dbReference type="ChEBI" id="CHEBI:65315"/>
        <dbReference type="ChEBI" id="CHEBI:74443"/>
        <dbReference type="EC" id="1.3.1.89"/>
    </reaction>
    <physiologicalReaction direction="right-to-left" evidence="12">
        <dbReference type="Rhea" id="RHEA:53362"/>
    </physiologicalReaction>
</comment>
<evidence type="ECO:0000313" key="15">
    <source>
        <dbReference type="Proteomes" id="UP000011083"/>
    </source>
</evidence>
<evidence type="ECO:0000256" key="7">
    <source>
        <dbReference type="ARBA" id="ARBA00022857"/>
    </source>
</evidence>
<comment type="cofactor">
    <cofactor evidence="1">
        <name>FMN</name>
        <dbReference type="ChEBI" id="CHEBI:58210"/>
    </cofactor>
</comment>
<dbReference type="GO" id="GO:0050660">
    <property type="term" value="F:flavin adenine dinucleotide binding"/>
    <property type="evidence" value="ECO:0007669"/>
    <property type="project" value="InterPro"/>
</dbReference>
<reference evidence="14 15" key="1">
    <citation type="journal article" date="2013" name="Genome Biol.">
        <title>Genome of Acanthamoeba castellanii highlights extensive lateral gene transfer and early evolution of tyrosine kinase signaling.</title>
        <authorList>
            <person name="Clarke M."/>
            <person name="Lohan A.J."/>
            <person name="Liu B."/>
            <person name="Lagkouvardos I."/>
            <person name="Roy S."/>
            <person name="Zafar N."/>
            <person name="Bertelli C."/>
            <person name="Schilde C."/>
            <person name="Kianianmomeni A."/>
            <person name="Burglin T.R."/>
            <person name="Frech C."/>
            <person name="Turcotte B."/>
            <person name="Kopec K.O."/>
            <person name="Synnott J.M."/>
            <person name="Choo C."/>
            <person name="Paponov I."/>
            <person name="Finkler A."/>
            <person name="Soon Heng Tan C."/>
            <person name="Hutchins A.P."/>
            <person name="Weinmeier T."/>
            <person name="Rattei T."/>
            <person name="Chu J.S."/>
            <person name="Gimenez G."/>
            <person name="Irimia M."/>
            <person name="Rigden D.J."/>
            <person name="Fitzpatrick D.A."/>
            <person name="Lorenzo-Morales J."/>
            <person name="Bateman A."/>
            <person name="Chiu C.H."/>
            <person name="Tang P."/>
            <person name="Hegemann P."/>
            <person name="Fromm H."/>
            <person name="Raoult D."/>
            <person name="Greub G."/>
            <person name="Miranda-Saavedra D."/>
            <person name="Chen N."/>
            <person name="Nash P."/>
            <person name="Ginger M.L."/>
            <person name="Horn M."/>
            <person name="Schaap P."/>
            <person name="Caler L."/>
            <person name="Loftus B."/>
        </authorList>
    </citation>
    <scope>NUCLEOTIDE SEQUENCE [LARGE SCALE GENOMIC DNA]</scope>
    <source>
        <strain evidence="14 15">Neff</strain>
    </source>
</reference>
<evidence type="ECO:0000256" key="8">
    <source>
        <dbReference type="ARBA" id="ARBA00023002"/>
    </source>
</evidence>
<name>L8H8Z7_ACACF</name>
<comment type="catalytic activity">
    <reaction evidence="10">
        <text>a 5,6-dihydrouridine in mRNA + NAD(+) = a uridine in mRNA + NADH + H(+)</text>
        <dbReference type="Rhea" id="RHEA:69851"/>
        <dbReference type="Rhea" id="RHEA-COMP:14658"/>
        <dbReference type="Rhea" id="RHEA-COMP:17789"/>
        <dbReference type="ChEBI" id="CHEBI:15378"/>
        <dbReference type="ChEBI" id="CHEBI:57540"/>
        <dbReference type="ChEBI" id="CHEBI:57945"/>
        <dbReference type="ChEBI" id="CHEBI:65315"/>
        <dbReference type="ChEBI" id="CHEBI:74443"/>
    </reaction>
    <physiologicalReaction direction="right-to-left" evidence="10">
        <dbReference type="Rhea" id="RHEA:69853"/>
    </physiologicalReaction>
</comment>
<comment type="catalytic activity">
    <reaction evidence="9">
        <text>5,6-dihydrouridine(47) in tRNA + NAD(+) = uridine(47) in tRNA + NADH + H(+)</text>
        <dbReference type="Rhea" id="RHEA:53364"/>
        <dbReference type="Rhea" id="RHEA-COMP:13539"/>
        <dbReference type="Rhea" id="RHEA-COMP:13540"/>
        <dbReference type="ChEBI" id="CHEBI:15378"/>
        <dbReference type="ChEBI" id="CHEBI:57540"/>
        <dbReference type="ChEBI" id="CHEBI:57945"/>
        <dbReference type="ChEBI" id="CHEBI:65315"/>
        <dbReference type="ChEBI" id="CHEBI:74443"/>
        <dbReference type="EC" id="1.3.1.89"/>
    </reaction>
    <physiologicalReaction direction="right-to-left" evidence="9">
        <dbReference type="Rhea" id="RHEA:53366"/>
    </physiologicalReaction>
</comment>
<dbReference type="RefSeq" id="XP_004347079.1">
    <property type="nucleotide sequence ID" value="XM_004347029.1"/>
</dbReference>
<evidence type="ECO:0000256" key="4">
    <source>
        <dbReference type="ARBA" id="ARBA00022630"/>
    </source>
</evidence>
<proteinExistence type="inferred from homology"/>
<evidence type="ECO:0000256" key="1">
    <source>
        <dbReference type="ARBA" id="ARBA00001917"/>
    </source>
</evidence>
<evidence type="ECO:0000256" key="2">
    <source>
        <dbReference type="ARBA" id="ARBA00005451"/>
    </source>
</evidence>
<dbReference type="InterPro" id="IPR018517">
    <property type="entry name" value="tRNA_hU_synthase_CS"/>
</dbReference>
<feature type="domain" description="DUS-like FMN-binding" evidence="13">
    <location>
        <begin position="14"/>
        <end position="101"/>
    </location>
</feature>
<keyword evidence="15" id="KW-1185">Reference proteome</keyword>
<evidence type="ECO:0000256" key="11">
    <source>
        <dbReference type="ARBA" id="ARBA00049447"/>
    </source>
</evidence>
<feature type="domain" description="DUS-like FMN-binding" evidence="13">
    <location>
        <begin position="143"/>
        <end position="240"/>
    </location>
</feature>
<dbReference type="AlphaFoldDB" id="L8H8Z7"/>
<evidence type="ECO:0000259" key="13">
    <source>
        <dbReference type="Pfam" id="PF01207"/>
    </source>
</evidence>
<comment type="similarity">
    <text evidence="2">Belongs to the Dus family. Dus3 subfamily.</text>
</comment>
<evidence type="ECO:0000256" key="12">
    <source>
        <dbReference type="ARBA" id="ARBA00049513"/>
    </source>
</evidence>
<organism evidence="14 15">
    <name type="scientific">Acanthamoeba castellanii (strain ATCC 30010 / Neff)</name>
    <dbReference type="NCBI Taxonomy" id="1257118"/>
    <lineage>
        <taxon>Eukaryota</taxon>
        <taxon>Amoebozoa</taxon>
        <taxon>Discosea</taxon>
        <taxon>Longamoebia</taxon>
        <taxon>Centramoebida</taxon>
        <taxon>Acanthamoebidae</taxon>
        <taxon>Acanthamoeba</taxon>
    </lineage>
</organism>
<dbReference type="GeneID" id="14922774"/>
<dbReference type="Proteomes" id="UP000011083">
    <property type="component" value="Unassembled WGS sequence"/>
</dbReference>
<dbReference type="GO" id="GO:0003723">
    <property type="term" value="F:RNA binding"/>
    <property type="evidence" value="ECO:0007669"/>
    <property type="project" value="TreeGrafter"/>
</dbReference>
<keyword evidence="7" id="KW-0521">NADP</keyword>
<dbReference type="InterPro" id="IPR035587">
    <property type="entry name" value="DUS-like_FMN-bd"/>
</dbReference>
<protein>
    <recommendedName>
        <fullName evidence="3">tRNA-dihydrouridine(47) synthase [NAD(P)(+)]</fullName>
        <ecNumber evidence="3">1.3.1.89</ecNumber>
    </recommendedName>
</protein>
<dbReference type="PANTHER" id="PTHR45846">
    <property type="entry name" value="TRNA-DIHYDROURIDINE(47) SYNTHASE [NAD(P)(+)]-LIKE"/>
    <property type="match status" value="1"/>
</dbReference>
<sequence length="354" mass="39093">MALAENLLQGQPSEWALLRRHPSEDIFGVQLCGPHPDHLTKCGQVLDETISVDFVDINCGCPIDLVVNKGAGSALLDRPRRLEGIVRGMATVLSCPLTVKVLLLLLCLLAHPLSHARYHLVAPPRPAPPQLKLFGAHARRAQQIRTGKDEKAPNAHKLIPLLAECGAAAVTRYSREADWSYIRQCAETSPIPIIGNGDIYGPQQAAEAKAAGVSTIMVARGALIKPWVFTEIKENRDWDISATERFDLLKDFVNFGLMHWGSDDQGVATTREFLLQWLSFLHRYVPIGLLEVMPPKLHQRPPPFFGRSDFETLLASPVVNDWVSISEMLLGPVPDGFTFTPKHKSNAYNANIEG</sequence>
<dbReference type="EMBL" id="KB007900">
    <property type="protein sequence ID" value="ELR21697.1"/>
    <property type="molecule type" value="Genomic_DNA"/>
</dbReference>
<gene>
    <name evidence="14" type="ORF">ACA1_384000</name>
</gene>
<keyword evidence="4" id="KW-0285">Flavoprotein</keyword>
<keyword evidence="6" id="KW-0819">tRNA processing</keyword>
<keyword evidence="5" id="KW-0288">FMN</keyword>
<dbReference type="Pfam" id="PF01207">
    <property type="entry name" value="Dus"/>
    <property type="match status" value="2"/>
</dbReference>
<dbReference type="OMA" id="CEMVFAR"/>
<dbReference type="PROSITE" id="PS01136">
    <property type="entry name" value="UPF0034"/>
    <property type="match status" value="1"/>
</dbReference>
<accession>L8H8Z7</accession>
<evidence type="ECO:0000256" key="9">
    <source>
        <dbReference type="ARBA" id="ARBA00048266"/>
    </source>
</evidence>
<dbReference type="STRING" id="1257118.L8H8Z7"/>
<dbReference type="OrthoDB" id="259935at2759"/>
<dbReference type="EC" id="1.3.1.89" evidence="3"/>
<evidence type="ECO:0000256" key="6">
    <source>
        <dbReference type="ARBA" id="ARBA00022694"/>
    </source>
</evidence>
<dbReference type="VEuPathDB" id="AmoebaDB:ACA1_384000"/>
<dbReference type="SUPFAM" id="SSF51395">
    <property type="entry name" value="FMN-linked oxidoreductases"/>
    <property type="match status" value="1"/>
</dbReference>
<evidence type="ECO:0000256" key="10">
    <source>
        <dbReference type="ARBA" id="ARBA00048342"/>
    </source>
</evidence>
<dbReference type="Gene3D" id="3.20.20.70">
    <property type="entry name" value="Aldolase class I"/>
    <property type="match status" value="1"/>
</dbReference>
<dbReference type="PANTHER" id="PTHR45846:SF1">
    <property type="entry name" value="TRNA-DIHYDROURIDINE(47) SYNTHASE [NAD(P)(+)]-LIKE"/>
    <property type="match status" value="1"/>
</dbReference>
<dbReference type="InterPro" id="IPR013785">
    <property type="entry name" value="Aldolase_TIM"/>
</dbReference>
<dbReference type="KEGG" id="acan:ACA1_384000"/>
<dbReference type="GO" id="GO:0102265">
    <property type="term" value="F:tRNA-dihydrouridine47 synthase activity"/>
    <property type="evidence" value="ECO:0007669"/>
    <property type="project" value="UniProtKB-EC"/>
</dbReference>
<evidence type="ECO:0000256" key="5">
    <source>
        <dbReference type="ARBA" id="ARBA00022643"/>
    </source>
</evidence>
<dbReference type="CDD" id="cd02801">
    <property type="entry name" value="DUS_like_FMN"/>
    <property type="match status" value="1"/>
</dbReference>
<evidence type="ECO:0000313" key="14">
    <source>
        <dbReference type="EMBL" id="ELR21697.1"/>
    </source>
</evidence>
<keyword evidence="8" id="KW-0560">Oxidoreductase</keyword>
<evidence type="ECO:0000256" key="3">
    <source>
        <dbReference type="ARBA" id="ARBA00012376"/>
    </source>
</evidence>